<protein>
    <recommendedName>
        <fullName evidence="3">Alkaline proteinase inhibitor/ Outer membrane lipoprotein Omp19 domain-containing protein</fullName>
    </recommendedName>
</protein>
<dbReference type="EMBL" id="CP054836">
    <property type="protein sequence ID" value="QKV20314.1"/>
    <property type="molecule type" value="Genomic_DNA"/>
</dbReference>
<organism evidence="1 2">
    <name type="scientific">Oricola thermophila</name>
    <dbReference type="NCBI Taxonomy" id="2742145"/>
    <lineage>
        <taxon>Bacteria</taxon>
        <taxon>Pseudomonadati</taxon>
        <taxon>Pseudomonadota</taxon>
        <taxon>Alphaproteobacteria</taxon>
        <taxon>Hyphomicrobiales</taxon>
        <taxon>Ahrensiaceae</taxon>
        <taxon>Oricola</taxon>
    </lineage>
</organism>
<evidence type="ECO:0000313" key="1">
    <source>
        <dbReference type="EMBL" id="QKV20314.1"/>
    </source>
</evidence>
<dbReference type="Proteomes" id="UP000509367">
    <property type="component" value="Chromosome"/>
</dbReference>
<evidence type="ECO:0000313" key="2">
    <source>
        <dbReference type="Proteomes" id="UP000509367"/>
    </source>
</evidence>
<accession>A0A6N1VHT6</accession>
<keyword evidence="2" id="KW-1185">Reference proteome</keyword>
<evidence type="ECO:0008006" key="3">
    <source>
        <dbReference type="Google" id="ProtNLM"/>
    </source>
</evidence>
<gene>
    <name evidence="1" type="ORF">HTY61_18590</name>
</gene>
<sequence>MKSFAYWINGAAVLGIAGMMAMGSGIADPGIDTMTTASIAPPADADRFMVVDHARNRTCIVALHRAAGYDIHRLEPGKCDGMPPALSEARIWQDTATGRVRITDRKGNVVMRLSADDRFGWNVVEPADLALSFEAF</sequence>
<dbReference type="AlphaFoldDB" id="A0A6N1VHT6"/>
<dbReference type="KEGG" id="orm:HTY61_18590"/>
<name>A0A6N1VHT6_9HYPH</name>
<reference evidence="1 2" key="1">
    <citation type="submission" date="2020-06" db="EMBL/GenBank/DDBJ databases">
        <title>Oricola thermophila sp. nov. isolated from a tidal sediments.</title>
        <authorList>
            <person name="Kwon K.K."/>
            <person name="Yang S.-H."/>
            <person name="Park M.-J."/>
        </authorList>
    </citation>
    <scope>NUCLEOTIDE SEQUENCE [LARGE SCALE GENOMIC DNA]</scope>
    <source>
        <strain evidence="1 2">MEBiC13590</strain>
    </source>
</reference>
<dbReference type="RefSeq" id="WP_175278205.1">
    <property type="nucleotide sequence ID" value="NZ_CP054836.1"/>
</dbReference>
<proteinExistence type="predicted"/>